<reference key="1">
    <citation type="submission" date="2009-08" db="EMBL/GenBank/DDBJ databases">
        <title>The genome sequence of Methanothermobacter marburgensis.</title>
        <authorList>
            <person name="Kaster A."/>
            <person name="Seedorf H."/>
            <person name="Goenrich M."/>
            <person name="Wiezer A."/>
            <person name="Liesegang H."/>
            <person name="Thauer R."/>
            <person name="Gottschalk G."/>
        </authorList>
    </citation>
    <scope>NUCLEOTIDE SEQUENCE</scope>
    <source>
        <strain>Marburg</strain>
    </source>
</reference>
<protein>
    <submittedName>
        <fullName evidence="2">Uncharacterized protein</fullName>
    </submittedName>
</protein>
<reference evidence="2 3" key="2">
    <citation type="journal article" date="2010" name="J. Bacteriol.">
        <title>Complete genome sequence of Methanothermobacter marburgensis, a methanoarchaeon model organism.</title>
        <authorList>
            <person name="Liesegang H."/>
            <person name="Kaster A.K."/>
            <person name="Wiezer A."/>
            <person name="Goenrich M."/>
            <person name="Wollherr A."/>
            <person name="Seedorf H."/>
            <person name="Gottschalk G."/>
            <person name="Thauer R.K."/>
        </authorList>
    </citation>
    <scope>NUCLEOTIDE SEQUENCE [LARGE SCALE GENOMIC DNA]</scope>
    <source>
        <strain evidence="3">ATCC BAA-927 / DSM 2133 / JCM 14651 / NBRC 100331 / OCM 82 / Marburg</strain>
    </source>
</reference>
<name>D9PVT2_METTM</name>
<evidence type="ECO:0000313" key="2">
    <source>
        <dbReference type="EMBL" id="ADL58330.1"/>
    </source>
</evidence>
<proteinExistence type="predicted"/>
<dbReference type="STRING" id="79929.MTBMA_c07350"/>
<organism evidence="2 3">
    <name type="scientific">Methanothermobacter marburgensis (strain ATCC BAA-927 / DSM 2133 / JCM 14651 / NBRC 100331 / OCM 82 / Marburg)</name>
    <name type="common">Methanobacterium thermoautotrophicum</name>
    <dbReference type="NCBI Taxonomy" id="79929"/>
    <lineage>
        <taxon>Archaea</taxon>
        <taxon>Methanobacteriati</taxon>
        <taxon>Methanobacteriota</taxon>
        <taxon>Methanomada group</taxon>
        <taxon>Methanobacteria</taxon>
        <taxon>Methanobacteriales</taxon>
        <taxon>Methanobacteriaceae</taxon>
        <taxon>Methanothermobacter</taxon>
    </lineage>
</organism>
<gene>
    <name evidence="2" type="ordered locus">MTBMA_c07350</name>
</gene>
<sequence>MAEDFREEENNGNFFMRWWRRRGTFTKASIVVSFIIIWGLLMFIIGYSDGSSYFYNLHMGDVQAEVLNYTVLVDPSGGYVVEGVVQNRYRATLLLDYVWVKGYNSYGEVIALGMAPVFTNSSTVKTLRPGETAYFKTTDWAFEDGYYPEDIVSFGLTARGNLLTPSGTLCGVEIE</sequence>
<dbReference type="Proteomes" id="UP000000345">
    <property type="component" value="Chromosome"/>
</dbReference>
<keyword evidence="1" id="KW-0472">Membrane</keyword>
<dbReference type="GeneID" id="9704443"/>
<keyword evidence="1" id="KW-1133">Transmembrane helix</keyword>
<dbReference type="AlphaFoldDB" id="D9PVT2"/>
<dbReference type="GeneID" id="86198670"/>
<dbReference type="PaxDb" id="79929-MTBMA_c07350"/>
<dbReference type="EMBL" id="CP001710">
    <property type="protein sequence ID" value="ADL58330.1"/>
    <property type="molecule type" value="Genomic_DNA"/>
</dbReference>
<feature type="transmembrane region" description="Helical" evidence="1">
    <location>
        <begin position="25"/>
        <end position="47"/>
    </location>
</feature>
<keyword evidence="3" id="KW-1185">Reference proteome</keyword>
<evidence type="ECO:0000313" key="3">
    <source>
        <dbReference type="Proteomes" id="UP000000345"/>
    </source>
</evidence>
<dbReference type="HOGENOM" id="CLU_1574987_0_0_2"/>
<evidence type="ECO:0000256" key="1">
    <source>
        <dbReference type="SAM" id="Phobius"/>
    </source>
</evidence>
<accession>D9PVT2</accession>
<dbReference type="RefSeq" id="WP_013295554.1">
    <property type="nucleotide sequence ID" value="NC_014408.1"/>
</dbReference>
<dbReference type="KEGG" id="mmg:MTBMA_c07350"/>
<keyword evidence="1" id="KW-0812">Transmembrane</keyword>